<dbReference type="GO" id="GO:0003755">
    <property type="term" value="F:peptidyl-prolyl cis-trans isomerase activity"/>
    <property type="evidence" value="ECO:0007669"/>
    <property type="project" value="UniProtKB-UniRule"/>
</dbReference>
<dbReference type="Pfam" id="PF00254">
    <property type="entry name" value="FKBP_C"/>
    <property type="match status" value="1"/>
</dbReference>
<feature type="chain" id="PRO_5016464500" description="Peptidyl-prolyl cis-trans isomerase" evidence="7">
    <location>
        <begin position="26"/>
        <end position="180"/>
    </location>
</feature>
<dbReference type="PANTHER" id="PTHR43811">
    <property type="entry name" value="FKBP-TYPE PEPTIDYL-PROLYL CIS-TRANS ISOMERASE FKPA"/>
    <property type="match status" value="1"/>
</dbReference>
<gene>
    <name evidence="9" type="ORF">DLM85_24095</name>
</gene>
<evidence type="ECO:0000256" key="1">
    <source>
        <dbReference type="ARBA" id="ARBA00000971"/>
    </source>
</evidence>
<comment type="catalytic activity">
    <reaction evidence="1 5 6">
        <text>[protein]-peptidylproline (omega=180) = [protein]-peptidylproline (omega=0)</text>
        <dbReference type="Rhea" id="RHEA:16237"/>
        <dbReference type="Rhea" id="RHEA-COMP:10747"/>
        <dbReference type="Rhea" id="RHEA-COMP:10748"/>
        <dbReference type="ChEBI" id="CHEBI:83833"/>
        <dbReference type="ChEBI" id="CHEBI:83834"/>
        <dbReference type="EC" id="5.2.1.8"/>
    </reaction>
</comment>
<dbReference type="Proteomes" id="UP000248553">
    <property type="component" value="Unassembled WGS sequence"/>
</dbReference>
<dbReference type="InterPro" id="IPR046357">
    <property type="entry name" value="PPIase_dom_sf"/>
</dbReference>
<accession>A0A328B467</accession>
<dbReference type="EMBL" id="QHKM01000015">
    <property type="protein sequence ID" value="RAK62252.1"/>
    <property type="molecule type" value="Genomic_DNA"/>
</dbReference>
<dbReference type="PROSITE" id="PS51257">
    <property type="entry name" value="PROKAR_LIPOPROTEIN"/>
    <property type="match status" value="1"/>
</dbReference>
<evidence type="ECO:0000256" key="6">
    <source>
        <dbReference type="RuleBase" id="RU003915"/>
    </source>
</evidence>
<reference evidence="10" key="1">
    <citation type="submission" date="2018-05" db="EMBL/GenBank/DDBJ databases">
        <authorList>
            <person name="Nie L."/>
        </authorList>
    </citation>
    <scope>NUCLEOTIDE SEQUENCE [LARGE SCALE GENOMIC DNA]</scope>
    <source>
        <strain evidence="10">NL</strain>
    </source>
</reference>
<dbReference type="PROSITE" id="PS50059">
    <property type="entry name" value="FKBP_PPIASE"/>
    <property type="match status" value="1"/>
</dbReference>
<dbReference type="OrthoDB" id="9814548at2"/>
<dbReference type="AlphaFoldDB" id="A0A328B467"/>
<feature type="signal peptide" evidence="7">
    <location>
        <begin position="1"/>
        <end position="25"/>
    </location>
</feature>
<evidence type="ECO:0000256" key="5">
    <source>
        <dbReference type="PROSITE-ProRule" id="PRU00277"/>
    </source>
</evidence>
<feature type="domain" description="PPIase FKBP-type" evidence="8">
    <location>
        <begin position="90"/>
        <end position="180"/>
    </location>
</feature>
<dbReference type="Gene3D" id="3.10.50.40">
    <property type="match status" value="1"/>
</dbReference>
<organism evidence="9 10">
    <name type="scientific">Hymenobacter edaphi</name>
    <dbReference type="NCBI Taxonomy" id="2211146"/>
    <lineage>
        <taxon>Bacteria</taxon>
        <taxon>Pseudomonadati</taxon>
        <taxon>Bacteroidota</taxon>
        <taxon>Cytophagia</taxon>
        <taxon>Cytophagales</taxon>
        <taxon>Hymenobacteraceae</taxon>
        <taxon>Hymenobacter</taxon>
    </lineage>
</organism>
<evidence type="ECO:0000259" key="8">
    <source>
        <dbReference type="PROSITE" id="PS50059"/>
    </source>
</evidence>
<keyword evidence="10" id="KW-1185">Reference proteome</keyword>
<name>A0A328B467_9BACT</name>
<proteinExistence type="inferred from homology"/>
<comment type="caution">
    <text evidence="9">The sequence shown here is derived from an EMBL/GenBank/DDBJ whole genome shotgun (WGS) entry which is preliminary data.</text>
</comment>
<dbReference type="RefSeq" id="WP_111480746.1">
    <property type="nucleotide sequence ID" value="NZ_QHKM01000015.1"/>
</dbReference>
<evidence type="ECO:0000256" key="3">
    <source>
        <dbReference type="ARBA" id="ARBA00023110"/>
    </source>
</evidence>
<comment type="similarity">
    <text evidence="2 6">Belongs to the FKBP-type PPIase family.</text>
</comment>
<sequence length="180" mass="19925">MRTLSFPAPVRALLWALLPLMLLLAGCKNDSDDAAKELAKLVEQHKAEDDATIQAYLTANNITTYERRDSGLYIIWQNRSTTGTTLPVAGSQVKVRYIGRRLSDDIRFDASIDNGTPCGCTSFTVGSVIEGWNEMLQLMRKGDKVIILVPSHLAYGPSGNGSFIPPFTPLKFEMELIDFQ</sequence>
<evidence type="ECO:0000256" key="7">
    <source>
        <dbReference type="SAM" id="SignalP"/>
    </source>
</evidence>
<dbReference type="PANTHER" id="PTHR43811:SF19">
    <property type="entry name" value="39 KDA FK506-BINDING NUCLEAR PROTEIN"/>
    <property type="match status" value="1"/>
</dbReference>
<keyword evidence="7" id="KW-0732">Signal</keyword>
<evidence type="ECO:0000256" key="4">
    <source>
        <dbReference type="ARBA" id="ARBA00023235"/>
    </source>
</evidence>
<keyword evidence="4 5" id="KW-0413">Isomerase</keyword>
<evidence type="ECO:0000256" key="2">
    <source>
        <dbReference type="ARBA" id="ARBA00006577"/>
    </source>
</evidence>
<protein>
    <recommendedName>
        <fullName evidence="6">Peptidyl-prolyl cis-trans isomerase</fullName>
        <ecNumber evidence="6">5.2.1.8</ecNumber>
    </recommendedName>
</protein>
<dbReference type="EC" id="5.2.1.8" evidence="6"/>
<dbReference type="SUPFAM" id="SSF54534">
    <property type="entry name" value="FKBP-like"/>
    <property type="match status" value="1"/>
</dbReference>
<dbReference type="InterPro" id="IPR001179">
    <property type="entry name" value="PPIase_FKBP_dom"/>
</dbReference>
<keyword evidence="3 5" id="KW-0697">Rotamase</keyword>
<evidence type="ECO:0000313" key="9">
    <source>
        <dbReference type="EMBL" id="RAK62252.1"/>
    </source>
</evidence>
<evidence type="ECO:0000313" key="10">
    <source>
        <dbReference type="Proteomes" id="UP000248553"/>
    </source>
</evidence>